<comment type="caution">
    <text evidence="2">The sequence shown here is derived from an EMBL/GenBank/DDBJ whole genome shotgun (WGS) entry which is preliminary data.</text>
</comment>
<name>A0A0J7N8M1_LASNI</name>
<feature type="region of interest" description="Disordered" evidence="1">
    <location>
        <begin position="1"/>
        <end position="74"/>
    </location>
</feature>
<dbReference type="Proteomes" id="UP000036403">
    <property type="component" value="Unassembled WGS sequence"/>
</dbReference>
<sequence>MTEIDSFSSKPSESLKANPHLEKALDSASLSASERSKLSSASYLKAPSEPEVKIPAEGPKIETPQTPEEKTEEALAAAKAAEEKKRLEEELAKAKEKAEAEARRELTDAQIQAKTPKTEKEMLEELDMLTATKNLTPSQIGSVLQWLIKQEILQSERIKHLQKEVTRLSALLSGNENI</sequence>
<dbReference type="AlphaFoldDB" id="A0A0J7N8M1"/>
<gene>
    <name evidence="2" type="ORF">RF55_11439</name>
</gene>
<dbReference type="EMBL" id="LBMM01008310">
    <property type="protein sequence ID" value="KMQ88990.1"/>
    <property type="molecule type" value="Genomic_DNA"/>
</dbReference>
<dbReference type="PaxDb" id="67767-A0A0J7N8M1"/>
<feature type="compositionally biased region" description="Basic and acidic residues" evidence="1">
    <location>
        <begin position="96"/>
        <end position="107"/>
    </location>
</feature>
<organism evidence="2 3">
    <name type="scientific">Lasius niger</name>
    <name type="common">Black garden ant</name>
    <dbReference type="NCBI Taxonomy" id="67767"/>
    <lineage>
        <taxon>Eukaryota</taxon>
        <taxon>Metazoa</taxon>
        <taxon>Ecdysozoa</taxon>
        <taxon>Arthropoda</taxon>
        <taxon>Hexapoda</taxon>
        <taxon>Insecta</taxon>
        <taxon>Pterygota</taxon>
        <taxon>Neoptera</taxon>
        <taxon>Endopterygota</taxon>
        <taxon>Hymenoptera</taxon>
        <taxon>Apocrita</taxon>
        <taxon>Aculeata</taxon>
        <taxon>Formicoidea</taxon>
        <taxon>Formicidae</taxon>
        <taxon>Formicinae</taxon>
        <taxon>Lasius</taxon>
        <taxon>Lasius</taxon>
    </lineage>
</organism>
<protein>
    <submittedName>
        <fullName evidence="2">Uncharacterized protein</fullName>
    </submittedName>
</protein>
<feature type="compositionally biased region" description="Polar residues" evidence="1">
    <location>
        <begin position="1"/>
        <end position="12"/>
    </location>
</feature>
<proteinExistence type="predicted"/>
<evidence type="ECO:0000313" key="3">
    <source>
        <dbReference type="Proteomes" id="UP000036403"/>
    </source>
</evidence>
<feature type="compositionally biased region" description="Low complexity" evidence="1">
    <location>
        <begin position="26"/>
        <end position="42"/>
    </location>
</feature>
<evidence type="ECO:0000256" key="1">
    <source>
        <dbReference type="SAM" id="MobiDB-lite"/>
    </source>
</evidence>
<reference evidence="2 3" key="1">
    <citation type="submission" date="2015-04" db="EMBL/GenBank/DDBJ databases">
        <title>Lasius niger genome sequencing.</title>
        <authorList>
            <person name="Konorov E.A."/>
            <person name="Nikitin M.A."/>
            <person name="Kirill M.V."/>
            <person name="Chang P."/>
        </authorList>
    </citation>
    <scope>NUCLEOTIDE SEQUENCE [LARGE SCALE GENOMIC DNA]</scope>
    <source>
        <tissue evidence="2">Whole</tissue>
    </source>
</reference>
<keyword evidence="3" id="KW-1185">Reference proteome</keyword>
<feature type="region of interest" description="Disordered" evidence="1">
    <location>
        <begin position="96"/>
        <end position="119"/>
    </location>
</feature>
<evidence type="ECO:0000313" key="2">
    <source>
        <dbReference type="EMBL" id="KMQ88990.1"/>
    </source>
</evidence>
<accession>A0A0J7N8M1</accession>